<protein>
    <submittedName>
        <fullName evidence="1">Uncharacterized protein</fullName>
    </submittedName>
</protein>
<reference evidence="1 2" key="1">
    <citation type="submission" date="2024-04" db="EMBL/GenBank/DDBJ databases">
        <authorList>
            <person name="Rising A."/>
            <person name="Reimegard J."/>
            <person name="Sonavane S."/>
            <person name="Akerstrom W."/>
            <person name="Nylinder S."/>
            <person name="Hedman E."/>
            <person name="Kallberg Y."/>
        </authorList>
    </citation>
    <scope>NUCLEOTIDE SEQUENCE [LARGE SCALE GENOMIC DNA]</scope>
</reference>
<evidence type="ECO:0000313" key="1">
    <source>
        <dbReference type="EMBL" id="CAL1278748.1"/>
    </source>
</evidence>
<proteinExistence type="predicted"/>
<organism evidence="1 2">
    <name type="scientific">Larinioides sclopetarius</name>
    <dbReference type="NCBI Taxonomy" id="280406"/>
    <lineage>
        <taxon>Eukaryota</taxon>
        <taxon>Metazoa</taxon>
        <taxon>Ecdysozoa</taxon>
        <taxon>Arthropoda</taxon>
        <taxon>Chelicerata</taxon>
        <taxon>Arachnida</taxon>
        <taxon>Araneae</taxon>
        <taxon>Araneomorphae</taxon>
        <taxon>Entelegynae</taxon>
        <taxon>Araneoidea</taxon>
        <taxon>Araneidae</taxon>
        <taxon>Larinioides</taxon>
    </lineage>
</organism>
<sequence>MISNFLCKHIHFISINCSQPQKFHGPLNNKCSIISMENFKPNTTAESSLLYSKTSQEDYKDFARLPAKLRTRVSTRLSPYALLLTLQGRLDLTSAQIRTQGGKNIVEIQEQTF</sequence>
<keyword evidence="2" id="KW-1185">Reference proteome</keyword>
<dbReference type="AlphaFoldDB" id="A0AAV2A7U5"/>
<comment type="caution">
    <text evidence="1">The sequence shown here is derived from an EMBL/GenBank/DDBJ whole genome shotgun (WGS) entry which is preliminary data.</text>
</comment>
<evidence type="ECO:0000313" key="2">
    <source>
        <dbReference type="Proteomes" id="UP001497382"/>
    </source>
</evidence>
<dbReference type="EMBL" id="CAXIEN010000115">
    <property type="protein sequence ID" value="CAL1278748.1"/>
    <property type="molecule type" value="Genomic_DNA"/>
</dbReference>
<accession>A0AAV2A7U5</accession>
<name>A0AAV2A7U5_9ARAC</name>
<dbReference type="Proteomes" id="UP001497382">
    <property type="component" value="Unassembled WGS sequence"/>
</dbReference>
<gene>
    <name evidence="1" type="ORF">LARSCL_LOCUS9966</name>
</gene>